<sequence>MASHPSARLWIAAWALAQGAALWSLHRAHESLAPAVLWPLYVLALALPLTLQLLAAHRGRQLLWALAGALCLTLAAAAAYVGHQVVDDQRGAAQGWSLALLAACWFVLLPFIEQRLATRHWARDYAQLFAASWRHAFQLQVAALFALLFWALLMLLAALFKVLGVTLFATLFGSRTFIYLATPLAFGAGLALFATREEALEGFWRTLLHALGSLLPLACLIALLFALALPVRGLAPLWATGRASVLMLGLMAWIVFLFNVAWSDGTVQGQRFGPLLRRLVEAGLLSLPLYALLCAYALGLRVAQHGWSVDRVWAALAVLLMAVYALGYAAAAVLPRRGAPWMALTRRVNVAAALLGVALALLTCTPLLEPARIAVASQLARLAAQRIEPDAFDYHYLRWDAGRAGHAALERLSREQEHPQAAQIRLQAQRTLAATSRYLSADLAPGDEWTPERLRAHLRPHPQGTAPDAGWLAFALVALEGRTLTLDCTEEAPCPLLSIDMDGDGQPEQVLLDGHASPVFTREGGHWREAGRLHGRNAGRLHGGVGGASLEQGVRTQAPRWHDLLIGGERYSVRASD</sequence>
<dbReference type="EMBL" id="CP027792">
    <property type="protein sequence ID" value="AVP57248.1"/>
    <property type="molecule type" value="Genomic_DNA"/>
</dbReference>
<dbReference type="RefSeq" id="WP_106845804.1">
    <property type="nucleotide sequence ID" value="NZ_CP027792.1"/>
</dbReference>
<dbReference type="KEGG" id="melm:C7H73_05900"/>
<organism evidence="2 3">
    <name type="scientific">Pulveribacter suum</name>
    <dbReference type="NCBI Taxonomy" id="2116657"/>
    <lineage>
        <taxon>Bacteria</taxon>
        <taxon>Pseudomonadati</taxon>
        <taxon>Pseudomonadota</taxon>
        <taxon>Betaproteobacteria</taxon>
        <taxon>Burkholderiales</taxon>
        <taxon>Comamonadaceae</taxon>
        <taxon>Pulveribacter</taxon>
    </lineage>
</organism>
<feature type="transmembrane region" description="Helical" evidence="1">
    <location>
        <begin position="282"/>
        <end position="300"/>
    </location>
</feature>
<dbReference type="Proteomes" id="UP000241829">
    <property type="component" value="Chromosome"/>
</dbReference>
<feature type="transmembrane region" description="Helical" evidence="1">
    <location>
        <begin position="347"/>
        <end position="368"/>
    </location>
</feature>
<evidence type="ECO:0000313" key="2">
    <source>
        <dbReference type="EMBL" id="AVP57248.1"/>
    </source>
</evidence>
<reference evidence="3" key="1">
    <citation type="submission" date="2018-03" db="EMBL/GenBank/DDBJ databases">
        <title>Genome sequencing of Melaminivora sp. strain SC2-7.</title>
        <authorList>
            <person name="Kim S.-J."/>
            <person name="Heo J."/>
            <person name="Ahn J.-H."/>
            <person name="Kwon S.-W."/>
        </authorList>
    </citation>
    <scope>NUCLEOTIDE SEQUENCE [LARGE SCALE GENOMIC DNA]</scope>
    <source>
        <strain evidence="3">SC2-7</strain>
    </source>
</reference>
<name>A0A2P1NJJ0_9BURK</name>
<feature type="transmembrane region" description="Helical" evidence="1">
    <location>
        <begin position="243"/>
        <end position="262"/>
    </location>
</feature>
<accession>A0A2P1NJJ0</accession>
<dbReference type="AlphaFoldDB" id="A0A2P1NJJ0"/>
<feature type="transmembrane region" description="Helical" evidence="1">
    <location>
        <begin position="141"/>
        <end position="171"/>
    </location>
</feature>
<keyword evidence="1" id="KW-0812">Transmembrane</keyword>
<gene>
    <name evidence="2" type="ORF">C7H73_05900</name>
</gene>
<keyword evidence="1" id="KW-0472">Membrane</keyword>
<evidence type="ECO:0000256" key="1">
    <source>
        <dbReference type="SAM" id="Phobius"/>
    </source>
</evidence>
<protein>
    <submittedName>
        <fullName evidence="2">DUF4153 domain-containing protein</fullName>
    </submittedName>
</protein>
<feature type="transmembrane region" description="Helical" evidence="1">
    <location>
        <begin position="207"/>
        <end position="231"/>
    </location>
</feature>
<feature type="transmembrane region" description="Helical" evidence="1">
    <location>
        <begin position="312"/>
        <end position="335"/>
    </location>
</feature>
<feature type="transmembrane region" description="Helical" evidence="1">
    <location>
        <begin position="37"/>
        <end position="55"/>
    </location>
</feature>
<feature type="transmembrane region" description="Helical" evidence="1">
    <location>
        <begin position="62"/>
        <end position="81"/>
    </location>
</feature>
<dbReference type="OrthoDB" id="7022049at2"/>
<evidence type="ECO:0000313" key="3">
    <source>
        <dbReference type="Proteomes" id="UP000241829"/>
    </source>
</evidence>
<proteinExistence type="predicted"/>
<feature type="transmembrane region" description="Helical" evidence="1">
    <location>
        <begin position="93"/>
        <end position="112"/>
    </location>
</feature>
<keyword evidence="3" id="KW-1185">Reference proteome</keyword>
<keyword evidence="1" id="KW-1133">Transmembrane helix</keyword>
<feature type="transmembrane region" description="Helical" evidence="1">
    <location>
        <begin position="177"/>
        <end position="195"/>
    </location>
</feature>